<evidence type="ECO:0000313" key="2">
    <source>
        <dbReference type="EMBL" id="ADU26230.1"/>
    </source>
</evidence>
<evidence type="ECO:0008006" key="4">
    <source>
        <dbReference type="Google" id="ProtNLM"/>
    </source>
</evidence>
<keyword evidence="3" id="KW-1185">Reference proteome</keyword>
<dbReference type="RefSeq" id="WP_013484600.1">
    <property type="nucleotide sequence ID" value="NC_014828.1"/>
</dbReference>
<gene>
    <name evidence="2" type="ordered locus">Ethha_0661</name>
</gene>
<dbReference type="STRING" id="663278.Ethha_0661"/>
<sequence>MLFDAAVCGLLVGILAGGSFKHLLEMPLRHLWLLVGSVLVSQLPRIMFIAVALSRLGTPGAVCFALVRYGLLLGFVAVNYRCISVDIIGAGGALNMLVTLANGGRMPVVASAIGGSSPRYAENELLKSGQILNYTLTDAHTRLAFLCDRLEIPFYDWLLRRVHYYLSIGDVLIAVGVFLLIVTLMKPTRLKKLRRGKTGG</sequence>
<name>E6U9W4_ETHHY</name>
<evidence type="ECO:0000313" key="3">
    <source>
        <dbReference type="Proteomes" id="UP000001551"/>
    </source>
</evidence>
<dbReference type="HOGENOM" id="CLU_116594_0_0_9"/>
<proteinExistence type="predicted"/>
<dbReference type="EMBL" id="CP002400">
    <property type="protein sequence ID" value="ADU26230.1"/>
    <property type="molecule type" value="Genomic_DNA"/>
</dbReference>
<feature type="transmembrane region" description="Helical" evidence="1">
    <location>
        <begin position="31"/>
        <end position="53"/>
    </location>
</feature>
<dbReference type="AlphaFoldDB" id="E6U9W4"/>
<protein>
    <recommendedName>
        <fullName evidence="4">DUF5317 domain-containing protein</fullName>
    </recommendedName>
</protein>
<keyword evidence="1" id="KW-0812">Transmembrane</keyword>
<reference evidence="2 3" key="1">
    <citation type="submission" date="2010-12" db="EMBL/GenBank/DDBJ databases">
        <title>Complete sequence of Ethanoligenens harbinense YUAN-3.</title>
        <authorList>
            <person name="Lucas S."/>
            <person name="Copeland A."/>
            <person name="Lapidus A."/>
            <person name="Cheng J.-F."/>
            <person name="Bruce D."/>
            <person name="Goodwin L."/>
            <person name="Pitluck S."/>
            <person name="Chertkov O."/>
            <person name="Misra M."/>
            <person name="Detter J.C."/>
            <person name="Han C."/>
            <person name="Tapia R."/>
            <person name="Land M."/>
            <person name="Hauser L."/>
            <person name="Jeffries C."/>
            <person name="Kyrpides N."/>
            <person name="Ivanova N."/>
            <person name="Mikhailova N."/>
            <person name="Wang A."/>
            <person name="Mouttaki H."/>
            <person name="He Z."/>
            <person name="Zhou J."/>
            <person name="Hemme C.L."/>
            <person name="Woyke T."/>
        </authorList>
    </citation>
    <scope>NUCLEOTIDE SEQUENCE [LARGE SCALE GENOMIC DNA]</scope>
    <source>
        <strain evidence="3">DSM 18485 / JCM 12961 / CGMCC 1.5033 / YUAN-3</strain>
    </source>
</reference>
<organism evidence="2 3">
    <name type="scientific">Ethanoligenens harbinense (strain DSM 18485 / JCM 12961 / CGMCC 1.5033 / YUAN-3)</name>
    <dbReference type="NCBI Taxonomy" id="663278"/>
    <lineage>
        <taxon>Bacteria</taxon>
        <taxon>Bacillati</taxon>
        <taxon>Bacillota</taxon>
        <taxon>Clostridia</taxon>
        <taxon>Eubacteriales</taxon>
        <taxon>Oscillospiraceae</taxon>
        <taxon>Ethanoligenens</taxon>
    </lineage>
</organism>
<keyword evidence="1" id="KW-0472">Membrane</keyword>
<feature type="transmembrane region" description="Helical" evidence="1">
    <location>
        <begin position="164"/>
        <end position="185"/>
    </location>
</feature>
<dbReference type="Proteomes" id="UP000001551">
    <property type="component" value="Chromosome"/>
</dbReference>
<evidence type="ECO:0000256" key="1">
    <source>
        <dbReference type="SAM" id="Phobius"/>
    </source>
</evidence>
<accession>E6U9W4</accession>
<dbReference type="eggNOG" id="ENOG5030JTI">
    <property type="taxonomic scope" value="Bacteria"/>
</dbReference>
<feature type="transmembrane region" description="Helical" evidence="1">
    <location>
        <begin position="60"/>
        <end position="80"/>
    </location>
</feature>
<dbReference type="InterPro" id="IPR035168">
    <property type="entry name" value="DUF5317"/>
</dbReference>
<dbReference type="KEGG" id="eha:Ethha_0661"/>
<keyword evidence="1" id="KW-1133">Transmembrane helix</keyword>
<dbReference type="Pfam" id="PF17248">
    <property type="entry name" value="DUF5317"/>
    <property type="match status" value="1"/>
</dbReference>